<organism evidence="3 4">
    <name type="scientific">Arenibacter nanhaiticus</name>
    <dbReference type="NCBI Taxonomy" id="558155"/>
    <lineage>
        <taxon>Bacteria</taxon>
        <taxon>Pseudomonadati</taxon>
        <taxon>Bacteroidota</taxon>
        <taxon>Flavobacteriia</taxon>
        <taxon>Flavobacteriales</taxon>
        <taxon>Flavobacteriaceae</taxon>
        <taxon>Arenibacter</taxon>
    </lineage>
</organism>
<dbReference type="STRING" id="558155.SAMN04487911_10536"/>
<dbReference type="PANTHER" id="PTHR30383">
    <property type="entry name" value="THIOESTERASE 1/PROTEASE 1/LYSOPHOSPHOLIPASE L1"/>
    <property type="match status" value="1"/>
</dbReference>
<name>A0A1M6DJ30_9FLAO</name>
<keyword evidence="4" id="KW-1185">Reference proteome</keyword>
<dbReference type="SUPFAM" id="SSF52266">
    <property type="entry name" value="SGNH hydrolase"/>
    <property type="match status" value="1"/>
</dbReference>
<feature type="chain" id="PRO_5012997203" evidence="1">
    <location>
        <begin position="24"/>
        <end position="229"/>
    </location>
</feature>
<reference evidence="3 4" key="1">
    <citation type="submission" date="2016-11" db="EMBL/GenBank/DDBJ databases">
        <authorList>
            <person name="Jaros S."/>
            <person name="Januszkiewicz K."/>
            <person name="Wedrychowicz H."/>
        </authorList>
    </citation>
    <scope>NUCLEOTIDE SEQUENCE [LARGE SCALE GENOMIC DNA]</scope>
    <source>
        <strain evidence="3 4">CGMCC 1.8863</strain>
    </source>
</reference>
<feature type="domain" description="SGNH hydrolase-type esterase" evidence="2">
    <location>
        <begin position="51"/>
        <end position="214"/>
    </location>
</feature>
<evidence type="ECO:0000313" key="4">
    <source>
        <dbReference type="Proteomes" id="UP000184231"/>
    </source>
</evidence>
<sequence>MKFNTINLCALLFLLLNIQTIMAQDWPALHHFKKDNKKIGLPKEGENRVVFMGNSITIGWLQMQPDFFQDTPYINRGISGQTTPQMLVRFRQDVINLHPAVVVILAGTNDIAGNTGPATVEMIQDNIVSMAELAKANGIKVVLSSVLPVFDYPWKPGLEPVEKIAKLNRYLKNYSEENNMVYLDYFSALVDDCNGLPKKYSEDGVHPNIEGYKIMAPLAQKAIDKALSQ</sequence>
<gene>
    <name evidence="3" type="ORF">SAMN04487911_10536</name>
</gene>
<dbReference type="RefSeq" id="WP_072763471.1">
    <property type="nucleotide sequence ID" value="NZ_FQYX01000005.1"/>
</dbReference>
<feature type="signal peptide" evidence="1">
    <location>
        <begin position="1"/>
        <end position="23"/>
    </location>
</feature>
<dbReference type="CDD" id="cd04501">
    <property type="entry name" value="SGNH_hydrolase_like_4"/>
    <property type="match status" value="1"/>
</dbReference>
<proteinExistence type="predicted"/>
<protein>
    <submittedName>
        <fullName evidence="3">Lysophospholipase L1</fullName>
    </submittedName>
</protein>
<evidence type="ECO:0000313" key="3">
    <source>
        <dbReference type="EMBL" id="SHI73357.1"/>
    </source>
</evidence>
<dbReference type="InterPro" id="IPR051532">
    <property type="entry name" value="Ester_Hydrolysis_Enzymes"/>
</dbReference>
<dbReference type="Proteomes" id="UP000184231">
    <property type="component" value="Unassembled WGS sequence"/>
</dbReference>
<dbReference type="OrthoDB" id="9794725at2"/>
<dbReference type="Pfam" id="PF13472">
    <property type="entry name" value="Lipase_GDSL_2"/>
    <property type="match status" value="1"/>
</dbReference>
<evidence type="ECO:0000259" key="2">
    <source>
        <dbReference type="Pfam" id="PF13472"/>
    </source>
</evidence>
<dbReference type="Gene3D" id="3.40.50.1110">
    <property type="entry name" value="SGNH hydrolase"/>
    <property type="match status" value="1"/>
</dbReference>
<dbReference type="InterPro" id="IPR013830">
    <property type="entry name" value="SGNH_hydro"/>
</dbReference>
<dbReference type="GO" id="GO:0004622">
    <property type="term" value="F:phosphatidylcholine lysophospholipase activity"/>
    <property type="evidence" value="ECO:0007669"/>
    <property type="project" value="TreeGrafter"/>
</dbReference>
<accession>A0A1M6DJ30</accession>
<evidence type="ECO:0000256" key="1">
    <source>
        <dbReference type="SAM" id="SignalP"/>
    </source>
</evidence>
<dbReference type="EMBL" id="FQYX01000005">
    <property type="protein sequence ID" value="SHI73357.1"/>
    <property type="molecule type" value="Genomic_DNA"/>
</dbReference>
<dbReference type="InterPro" id="IPR036514">
    <property type="entry name" value="SGNH_hydro_sf"/>
</dbReference>
<keyword evidence="1" id="KW-0732">Signal</keyword>
<dbReference type="AlphaFoldDB" id="A0A1M6DJ30"/>
<dbReference type="PANTHER" id="PTHR30383:SF5">
    <property type="entry name" value="SGNH HYDROLASE-TYPE ESTERASE DOMAIN-CONTAINING PROTEIN"/>
    <property type="match status" value="1"/>
</dbReference>